<gene>
    <name evidence="13" type="ORF">RFI_27457</name>
</gene>
<evidence type="ECO:0000256" key="6">
    <source>
        <dbReference type="ARBA" id="ARBA00022840"/>
    </source>
</evidence>
<dbReference type="Proteomes" id="UP000023152">
    <property type="component" value="Unassembled WGS sequence"/>
</dbReference>
<accession>X6MA80</accession>
<dbReference type="PANTHER" id="PTHR12688">
    <property type="entry name" value="DYNEIN LIGHT INTERMEDIATE CHAIN"/>
    <property type="match status" value="1"/>
</dbReference>
<feature type="transmembrane region" description="Helical" evidence="12">
    <location>
        <begin position="503"/>
        <end position="521"/>
    </location>
</feature>
<keyword evidence="12" id="KW-0812">Transmembrane</keyword>
<dbReference type="GO" id="GO:0000226">
    <property type="term" value="P:microtubule cytoskeleton organization"/>
    <property type="evidence" value="ECO:0007669"/>
    <property type="project" value="TreeGrafter"/>
</dbReference>
<dbReference type="Pfam" id="PF05783">
    <property type="entry name" value="DLIC"/>
    <property type="match status" value="1"/>
</dbReference>
<feature type="compositionally biased region" description="Low complexity" evidence="11">
    <location>
        <begin position="376"/>
        <end position="389"/>
    </location>
</feature>
<evidence type="ECO:0000256" key="1">
    <source>
        <dbReference type="ARBA" id="ARBA00004245"/>
    </source>
</evidence>
<dbReference type="GO" id="GO:0005874">
    <property type="term" value="C:microtubule"/>
    <property type="evidence" value="ECO:0007669"/>
    <property type="project" value="UniProtKB-KW"/>
</dbReference>
<feature type="transmembrane region" description="Helical" evidence="12">
    <location>
        <begin position="428"/>
        <end position="453"/>
    </location>
</feature>
<keyword evidence="12" id="KW-1133">Transmembrane helix</keyword>
<keyword evidence="5 10" id="KW-0547">Nucleotide-binding</keyword>
<feature type="transmembrane region" description="Helical" evidence="12">
    <location>
        <begin position="148"/>
        <end position="165"/>
    </location>
</feature>
<comment type="caution">
    <text evidence="13">The sequence shown here is derived from an EMBL/GenBank/DDBJ whole genome shotgun (WGS) entry which is preliminary data.</text>
</comment>
<dbReference type="GO" id="GO:0005868">
    <property type="term" value="C:cytoplasmic dynein complex"/>
    <property type="evidence" value="ECO:0007669"/>
    <property type="project" value="UniProtKB-UniRule"/>
</dbReference>
<dbReference type="GO" id="GO:0007018">
    <property type="term" value="P:microtubule-based movement"/>
    <property type="evidence" value="ECO:0007669"/>
    <property type="project" value="InterPro"/>
</dbReference>
<dbReference type="GO" id="GO:0045504">
    <property type="term" value="F:dynein heavy chain binding"/>
    <property type="evidence" value="ECO:0007669"/>
    <property type="project" value="TreeGrafter"/>
</dbReference>
<evidence type="ECO:0000313" key="13">
    <source>
        <dbReference type="EMBL" id="ETO09920.1"/>
    </source>
</evidence>
<evidence type="ECO:0000313" key="14">
    <source>
        <dbReference type="Proteomes" id="UP000023152"/>
    </source>
</evidence>
<keyword evidence="6 10" id="KW-0067">ATP-binding</keyword>
<keyword evidence="8 10" id="KW-0505">Motor protein</keyword>
<evidence type="ECO:0000256" key="4">
    <source>
        <dbReference type="ARBA" id="ARBA00022701"/>
    </source>
</evidence>
<evidence type="ECO:0000256" key="3">
    <source>
        <dbReference type="ARBA" id="ARBA00022490"/>
    </source>
</evidence>
<keyword evidence="4 10" id="KW-0493">Microtubule</keyword>
<dbReference type="PANTHER" id="PTHR12688:SF0">
    <property type="entry name" value="DYNEIN LIGHT INTERMEDIATE CHAIN"/>
    <property type="match status" value="1"/>
</dbReference>
<comment type="similarity">
    <text evidence="10">Belongs to the dynein light intermediate chain family.</text>
</comment>
<keyword evidence="9 10" id="KW-0206">Cytoskeleton</keyword>
<feature type="transmembrane region" description="Helical" evidence="12">
    <location>
        <begin position="111"/>
        <end position="128"/>
    </location>
</feature>
<proteinExistence type="inferred from homology"/>
<keyword evidence="2 10" id="KW-0813">Transport</keyword>
<dbReference type="GO" id="GO:0005813">
    <property type="term" value="C:centrosome"/>
    <property type="evidence" value="ECO:0007669"/>
    <property type="project" value="TreeGrafter"/>
</dbReference>
<feature type="region of interest" description="Disordered" evidence="11">
    <location>
        <begin position="370"/>
        <end position="389"/>
    </location>
</feature>
<keyword evidence="7 10" id="KW-0243">Dynein</keyword>
<keyword evidence="14" id="KW-1185">Reference proteome</keyword>
<comment type="subcellular location">
    <subcellularLocation>
        <location evidence="1 10">Cytoplasm</location>
        <location evidence="1 10">Cytoskeleton</location>
    </subcellularLocation>
</comment>
<evidence type="ECO:0000256" key="9">
    <source>
        <dbReference type="ARBA" id="ARBA00023212"/>
    </source>
</evidence>
<evidence type="ECO:0000256" key="2">
    <source>
        <dbReference type="ARBA" id="ARBA00022448"/>
    </source>
</evidence>
<sequence length="601" mass="69820">MAKLPRRQYTSNSTSRLLNVWQVSSAEHCAVFKEIIPKEEMDRVAWMIVLDCSQPHLVKEEFDKWIQVIVKTQQDLLARCDAKLQGELKDKGFIFIFILTFFFKERRNVKMFFFFFFPFPNISNFFFFDIVHLTLRIKKYPKHHQTNVMHWKVFFKLLFVFSIFLKSLKKIIKRINLIDFFLITTLFEKKNTEKGGKLWLADVGINRSNPSVNIGAPLIVVLNKVDMMKSLFPAEAQANSQYEILTQYVRLWCLDYAASSFSMSKGLKEQGKRIASYLEHRIFGTAFNRGPSAVVSLTNLKDEFLFIPSGFDSKQILENQANTRSLTDPFDKYFPLAKSQSKSAKKKFVPQANADSTFLKEMSWALDNAKNKDSSMRSSSESTEDSTISAEDKKKKDTAAVKCKPSYIFCSFVDFLFCFVLLLFDTRLYVFCSGLVVGCGVNAFAFLGSKILYQIVGKFYHLRKRSMEAPFFKLIYHSIISQNKKRPKKKTTMKANKHATEGTFFFFCVYGIVLFNCFLSFPSVAVNKNCTGGKFETKTKYKREQKENYINIYFCFIVFAFDYNCKIAYDDKQFIITVMKDMFMFTTKLTKKLSAKQTILQ</sequence>
<comment type="subunit">
    <text evidence="10">Homodimer. The cytoplasmic dynein 1 complex consists of two catalytic heavy chains (HCs) and a number of non-catalytic subunits presented by intermediate chains (ICs).</text>
</comment>
<dbReference type="InterPro" id="IPR022780">
    <property type="entry name" value="Dynein_light_int_chain"/>
</dbReference>
<name>X6MA80_RETFI</name>
<comment type="function">
    <text evidence="10">Acts as one of several non-catalytic accessory components of the cytoplasmic dynein 1 complex that are thought to be involved in linking dynein to cargos and to adapter proteins that regulate dynein function. Cytoplasmic dynein 1 acts as a motor for the intracellular retrograde motility of vesicles and organelles along microtubules. May play a role in binding dynein to membranous organelles or chromosomes.</text>
</comment>
<evidence type="ECO:0000256" key="12">
    <source>
        <dbReference type="SAM" id="Phobius"/>
    </source>
</evidence>
<evidence type="ECO:0000256" key="7">
    <source>
        <dbReference type="ARBA" id="ARBA00023017"/>
    </source>
</evidence>
<feature type="transmembrane region" description="Helical" evidence="12">
    <location>
        <begin position="405"/>
        <end position="422"/>
    </location>
</feature>
<evidence type="ECO:0000256" key="5">
    <source>
        <dbReference type="ARBA" id="ARBA00022741"/>
    </source>
</evidence>
<dbReference type="AlphaFoldDB" id="X6MA80"/>
<dbReference type="InterPro" id="IPR008467">
    <property type="entry name" value="Dynein1_light_intermed_chain"/>
</dbReference>
<dbReference type="EMBL" id="ASPP01023821">
    <property type="protein sequence ID" value="ETO09920.1"/>
    <property type="molecule type" value="Genomic_DNA"/>
</dbReference>
<organism evidence="13 14">
    <name type="scientific">Reticulomyxa filosa</name>
    <dbReference type="NCBI Taxonomy" id="46433"/>
    <lineage>
        <taxon>Eukaryota</taxon>
        <taxon>Sar</taxon>
        <taxon>Rhizaria</taxon>
        <taxon>Retaria</taxon>
        <taxon>Foraminifera</taxon>
        <taxon>Monothalamids</taxon>
        <taxon>Reticulomyxidae</taxon>
        <taxon>Reticulomyxa</taxon>
    </lineage>
</organism>
<protein>
    <recommendedName>
        <fullName evidence="10">Dynein light intermediate chain</fullName>
    </recommendedName>
</protein>
<dbReference type="GO" id="GO:0005524">
    <property type="term" value="F:ATP binding"/>
    <property type="evidence" value="ECO:0007669"/>
    <property type="project" value="UniProtKB-KW"/>
</dbReference>
<keyword evidence="3 10" id="KW-0963">Cytoplasm</keyword>
<reference evidence="13 14" key="1">
    <citation type="journal article" date="2013" name="Curr. Biol.">
        <title>The Genome of the Foraminiferan Reticulomyxa filosa.</title>
        <authorList>
            <person name="Glockner G."/>
            <person name="Hulsmann N."/>
            <person name="Schleicher M."/>
            <person name="Noegel A.A."/>
            <person name="Eichinger L."/>
            <person name="Gallinger C."/>
            <person name="Pawlowski J."/>
            <person name="Sierra R."/>
            <person name="Euteneuer U."/>
            <person name="Pillet L."/>
            <person name="Moustafa A."/>
            <person name="Platzer M."/>
            <person name="Groth M."/>
            <person name="Szafranski K."/>
            <person name="Schliwa M."/>
        </authorList>
    </citation>
    <scope>NUCLEOTIDE SEQUENCE [LARGE SCALE GENOMIC DNA]</scope>
</reference>
<evidence type="ECO:0000256" key="8">
    <source>
        <dbReference type="ARBA" id="ARBA00023175"/>
    </source>
</evidence>
<evidence type="ECO:0000256" key="11">
    <source>
        <dbReference type="SAM" id="MobiDB-lite"/>
    </source>
</evidence>
<keyword evidence="12" id="KW-0472">Membrane</keyword>
<dbReference type="OrthoDB" id="27603at2759"/>
<evidence type="ECO:0000256" key="10">
    <source>
        <dbReference type="RuleBase" id="RU366047"/>
    </source>
</evidence>